<protein>
    <recommendedName>
        <fullName evidence="5">Putative phosphoenolpyruvate synthase regulatory protein</fullName>
        <shortName evidence="5">PEP synthase regulatory protein</shortName>
        <shortName evidence="5">PSRP</shortName>
        <ecNumber evidence="5">2.7.11.33</ecNumber>
        <ecNumber evidence="5">2.7.4.28</ecNumber>
    </recommendedName>
    <alternativeName>
        <fullName evidence="5">Pyruvate, water dikinase regulatory protein</fullName>
    </alternativeName>
</protein>
<name>A0A0A7MM78_ACTEU</name>
<dbReference type="PANTHER" id="PTHR31756">
    <property type="entry name" value="PYRUVATE, PHOSPHATE DIKINASE REGULATORY PROTEIN 1, CHLOROPLASTIC"/>
    <property type="match status" value="1"/>
</dbReference>
<dbReference type="PANTHER" id="PTHR31756:SF3">
    <property type="entry name" value="PYRUVATE, PHOSPHATE DIKINASE REGULATORY PROTEIN 1, CHLOROPLASTIC"/>
    <property type="match status" value="1"/>
</dbReference>
<feature type="binding site" evidence="5">
    <location>
        <begin position="152"/>
        <end position="159"/>
    </location>
    <ligand>
        <name>ADP</name>
        <dbReference type="ChEBI" id="CHEBI:456216"/>
    </ligand>
</feature>
<evidence type="ECO:0000313" key="7">
    <source>
        <dbReference type="Proteomes" id="UP001142444"/>
    </source>
</evidence>
<evidence type="ECO:0000256" key="5">
    <source>
        <dbReference type="HAMAP-Rule" id="MF_01062"/>
    </source>
</evidence>
<dbReference type="GO" id="GO:0016776">
    <property type="term" value="F:phosphotransferase activity, phosphate group as acceptor"/>
    <property type="evidence" value="ECO:0007669"/>
    <property type="project" value="UniProtKB-UniRule"/>
</dbReference>
<reference evidence="6" key="2">
    <citation type="journal article" date="2023" name="Pathogens">
        <title>Pathological Features and Genomic Characterization of an Actinobacillus equuli subsp. equuli Bearing Unique Virulence-Associated Genes from an Adult Horse with Pleuropneumonia.</title>
        <authorList>
            <person name="Kamali M."/>
            <person name="Carossino M."/>
            <person name="Del Piero F."/>
            <person name="Peak L."/>
            <person name="Mitchell M.S."/>
            <person name="Willette J."/>
            <person name="Baker R."/>
            <person name="Li F."/>
            <person name="Kenez A."/>
            <person name="Balasuriya U.B.R."/>
            <person name="Go Y.Y."/>
        </authorList>
    </citation>
    <scope>NUCLEOTIDE SEQUENCE</scope>
    <source>
        <strain evidence="6">4524</strain>
    </source>
</reference>
<dbReference type="KEGG" id="aeu:ACEE_08695"/>
<keyword evidence="3 5" id="KW-0547">Nucleotide-binding</keyword>
<evidence type="ECO:0000313" key="6">
    <source>
        <dbReference type="EMBL" id="MDE8035336.1"/>
    </source>
</evidence>
<dbReference type="AlphaFoldDB" id="A0A0A7MM78"/>
<dbReference type="InterPro" id="IPR026530">
    <property type="entry name" value="PSRP"/>
</dbReference>
<dbReference type="EC" id="2.7.4.28" evidence="5"/>
<comment type="catalytic activity">
    <reaction evidence="5">
        <text>[pyruvate, water dikinase]-phosphate + phosphate + H(+) = [pyruvate, water dikinase] + diphosphate</text>
        <dbReference type="Rhea" id="RHEA:48580"/>
        <dbReference type="Rhea" id="RHEA-COMP:11425"/>
        <dbReference type="Rhea" id="RHEA-COMP:11426"/>
        <dbReference type="ChEBI" id="CHEBI:15378"/>
        <dbReference type="ChEBI" id="CHEBI:33019"/>
        <dbReference type="ChEBI" id="CHEBI:43176"/>
        <dbReference type="ChEBI" id="CHEBI:43474"/>
        <dbReference type="ChEBI" id="CHEBI:68546"/>
        <dbReference type="EC" id="2.7.4.28"/>
    </reaction>
</comment>
<sequence>MPNVRYAFFISDRTGITAENLGDALLEQFAEMQFKRTTCPFIDTPEKAHKLVAEINAVAEKQPHPPILFMSVVNEEIREILKTSKGVLLNFFDTFLAVLEQELGMHASHEVVSRVHNVEKYDERMEAVNFALNHDDGVSDKDLQQADVILLGVSRSGKTPTCLYLALQYGIRAANYPLTPEDLDSTELPRMVKPYRNKLYGLTIKPDRLHDIRQERRPDSTYADLKTCRTEVLEAQAMFRRYNIPYTNTTHQSVEELAVSIMQACKLKRKF</sequence>
<reference evidence="6" key="1">
    <citation type="submission" date="2022-11" db="EMBL/GenBank/DDBJ databases">
        <authorList>
            <person name="Kamali M."/>
            <person name="Peak L."/>
            <person name="Go Y.Y."/>
            <person name="Balasuriya U.B.R."/>
            <person name="Carossino M."/>
        </authorList>
    </citation>
    <scope>NUCLEOTIDE SEQUENCE</scope>
    <source>
        <strain evidence="6">4524</strain>
    </source>
</reference>
<comment type="catalytic activity">
    <reaction evidence="5">
        <text>[pyruvate, water dikinase] + ADP = [pyruvate, water dikinase]-phosphate + AMP + H(+)</text>
        <dbReference type="Rhea" id="RHEA:46020"/>
        <dbReference type="Rhea" id="RHEA-COMP:11425"/>
        <dbReference type="Rhea" id="RHEA-COMP:11426"/>
        <dbReference type="ChEBI" id="CHEBI:15378"/>
        <dbReference type="ChEBI" id="CHEBI:43176"/>
        <dbReference type="ChEBI" id="CHEBI:68546"/>
        <dbReference type="ChEBI" id="CHEBI:456215"/>
        <dbReference type="ChEBI" id="CHEBI:456216"/>
        <dbReference type="EC" id="2.7.11.33"/>
    </reaction>
</comment>
<evidence type="ECO:0000256" key="2">
    <source>
        <dbReference type="ARBA" id="ARBA00022679"/>
    </source>
</evidence>
<accession>A0A0A7MM78</accession>
<dbReference type="InterPro" id="IPR005177">
    <property type="entry name" value="Kinase-pyrophosphorylase"/>
</dbReference>
<evidence type="ECO:0000256" key="3">
    <source>
        <dbReference type="ARBA" id="ARBA00022741"/>
    </source>
</evidence>
<comment type="function">
    <text evidence="5">Bifunctional serine/threonine kinase and phosphorylase involved in the regulation of the phosphoenolpyruvate synthase (PEPS) by catalyzing its phosphorylation/dephosphorylation.</text>
</comment>
<dbReference type="GO" id="GO:0043531">
    <property type="term" value="F:ADP binding"/>
    <property type="evidence" value="ECO:0007669"/>
    <property type="project" value="UniProtKB-UniRule"/>
</dbReference>
<gene>
    <name evidence="6" type="ORF">OQ257_09185</name>
</gene>
<dbReference type="GeneID" id="92743587"/>
<dbReference type="EMBL" id="JAPHVQ010000009">
    <property type="protein sequence ID" value="MDE8035336.1"/>
    <property type="molecule type" value="Genomic_DNA"/>
</dbReference>
<comment type="caution">
    <text evidence="6">The sequence shown here is derived from an EMBL/GenBank/DDBJ whole genome shotgun (WGS) entry which is preliminary data.</text>
</comment>
<keyword evidence="7" id="KW-1185">Reference proteome</keyword>
<keyword evidence="1 5" id="KW-0723">Serine/threonine-protein kinase</keyword>
<dbReference type="EC" id="2.7.11.33" evidence="5"/>
<keyword evidence="4 5" id="KW-0418">Kinase</keyword>
<organism evidence="6 7">
    <name type="scientific">Actinobacillus equuli subsp. equuli</name>
    <dbReference type="NCBI Taxonomy" id="202947"/>
    <lineage>
        <taxon>Bacteria</taxon>
        <taxon>Pseudomonadati</taxon>
        <taxon>Pseudomonadota</taxon>
        <taxon>Gammaproteobacteria</taxon>
        <taxon>Pasteurellales</taxon>
        <taxon>Pasteurellaceae</taxon>
        <taxon>Actinobacillus</taxon>
    </lineage>
</organism>
<dbReference type="HAMAP" id="MF_01062">
    <property type="entry name" value="PSRP"/>
    <property type="match status" value="1"/>
</dbReference>
<evidence type="ECO:0000256" key="4">
    <source>
        <dbReference type="ARBA" id="ARBA00022777"/>
    </source>
</evidence>
<keyword evidence="2 5" id="KW-0808">Transferase</keyword>
<dbReference type="GO" id="GO:0004674">
    <property type="term" value="F:protein serine/threonine kinase activity"/>
    <property type="evidence" value="ECO:0007669"/>
    <property type="project" value="UniProtKB-UniRule"/>
</dbReference>
<dbReference type="RefSeq" id="WP_039198148.1">
    <property type="nucleotide sequence ID" value="NZ_CBCRTM010000008.1"/>
</dbReference>
<dbReference type="Pfam" id="PF03618">
    <property type="entry name" value="Kinase-PPPase"/>
    <property type="match status" value="1"/>
</dbReference>
<comment type="similarity">
    <text evidence="5">Belongs to the pyruvate, phosphate/water dikinase regulatory protein family. PSRP subfamily.</text>
</comment>
<dbReference type="NCBIfam" id="NF003742">
    <property type="entry name" value="PRK05339.1"/>
    <property type="match status" value="1"/>
</dbReference>
<proteinExistence type="inferred from homology"/>
<evidence type="ECO:0000256" key="1">
    <source>
        <dbReference type="ARBA" id="ARBA00022527"/>
    </source>
</evidence>
<dbReference type="GO" id="GO:0005524">
    <property type="term" value="F:ATP binding"/>
    <property type="evidence" value="ECO:0007669"/>
    <property type="project" value="InterPro"/>
</dbReference>
<dbReference type="Proteomes" id="UP001142444">
    <property type="component" value="Unassembled WGS sequence"/>
</dbReference>